<dbReference type="EMBL" id="SRLO01000586">
    <property type="protein sequence ID" value="TNN51327.1"/>
    <property type="molecule type" value="Genomic_DNA"/>
</dbReference>
<sequence length="191" mass="21274">MVVEEASILSPASTDRAMASDSPARSLDEIDLSALRWLVKRSDVRSMAAWARMAASAEKWARPRPLPRGEVQRAHHAVHGPLRLVLHAPVEGRHVVQHPGRRVLEHTRHTHTQAVGGRREGSGAPRGEAARPSRRTLSSSCWMRWPTSSTLRPRRWDSELKMGSSLESSGEVRFARSCTPCNGERRPRSGM</sequence>
<dbReference type="AlphaFoldDB" id="A0A4Z2GCP0"/>
<dbReference type="Proteomes" id="UP000314294">
    <property type="component" value="Unassembled WGS sequence"/>
</dbReference>
<keyword evidence="3" id="KW-1185">Reference proteome</keyword>
<gene>
    <name evidence="2" type="ORF">EYF80_038491</name>
</gene>
<feature type="region of interest" description="Disordered" evidence="1">
    <location>
        <begin position="162"/>
        <end position="191"/>
    </location>
</feature>
<evidence type="ECO:0000313" key="3">
    <source>
        <dbReference type="Proteomes" id="UP000314294"/>
    </source>
</evidence>
<protein>
    <submittedName>
        <fullName evidence="2">Uncharacterized protein</fullName>
    </submittedName>
</protein>
<evidence type="ECO:0000313" key="2">
    <source>
        <dbReference type="EMBL" id="TNN51327.1"/>
    </source>
</evidence>
<proteinExistence type="predicted"/>
<dbReference type="OrthoDB" id="8693905at2759"/>
<evidence type="ECO:0000256" key="1">
    <source>
        <dbReference type="SAM" id="MobiDB-lite"/>
    </source>
</evidence>
<name>A0A4Z2GCP0_9TELE</name>
<feature type="region of interest" description="Disordered" evidence="1">
    <location>
        <begin position="1"/>
        <end position="25"/>
    </location>
</feature>
<accession>A0A4Z2GCP0</accession>
<organism evidence="2 3">
    <name type="scientific">Liparis tanakae</name>
    <name type="common">Tanaka's snailfish</name>
    <dbReference type="NCBI Taxonomy" id="230148"/>
    <lineage>
        <taxon>Eukaryota</taxon>
        <taxon>Metazoa</taxon>
        <taxon>Chordata</taxon>
        <taxon>Craniata</taxon>
        <taxon>Vertebrata</taxon>
        <taxon>Euteleostomi</taxon>
        <taxon>Actinopterygii</taxon>
        <taxon>Neopterygii</taxon>
        <taxon>Teleostei</taxon>
        <taxon>Neoteleostei</taxon>
        <taxon>Acanthomorphata</taxon>
        <taxon>Eupercaria</taxon>
        <taxon>Perciformes</taxon>
        <taxon>Cottioidei</taxon>
        <taxon>Cottales</taxon>
        <taxon>Liparidae</taxon>
        <taxon>Liparis</taxon>
    </lineage>
</organism>
<feature type="region of interest" description="Disordered" evidence="1">
    <location>
        <begin position="108"/>
        <end position="138"/>
    </location>
</feature>
<reference evidence="2 3" key="1">
    <citation type="submission" date="2019-03" db="EMBL/GenBank/DDBJ databases">
        <title>First draft genome of Liparis tanakae, snailfish: a comprehensive survey of snailfish specific genes.</title>
        <authorList>
            <person name="Kim W."/>
            <person name="Song I."/>
            <person name="Jeong J.-H."/>
            <person name="Kim D."/>
            <person name="Kim S."/>
            <person name="Ryu S."/>
            <person name="Song J.Y."/>
            <person name="Lee S.K."/>
        </authorList>
    </citation>
    <scope>NUCLEOTIDE SEQUENCE [LARGE SCALE GENOMIC DNA]</scope>
    <source>
        <tissue evidence="2">Muscle</tissue>
    </source>
</reference>
<comment type="caution">
    <text evidence="2">The sequence shown here is derived from an EMBL/GenBank/DDBJ whole genome shotgun (WGS) entry which is preliminary data.</text>
</comment>